<dbReference type="SUPFAM" id="SSF51206">
    <property type="entry name" value="cAMP-binding domain-like"/>
    <property type="match status" value="1"/>
</dbReference>
<feature type="domain" description="Cyclic nucleotide-binding" evidence="2">
    <location>
        <begin position="258"/>
        <end position="326"/>
    </location>
</feature>
<dbReference type="InterPro" id="IPR014710">
    <property type="entry name" value="RmlC-like_jellyroll"/>
</dbReference>
<dbReference type="AlphaFoldDB" id="A0A7S2KR20"/>
<dbReference type="Gene3D" id="2.60.120.10">
    <property type="entry name" value="Jelly Rolls"/>
    <property type="match status" value="1"/>
</dbReference>
<feature type="region of interest" description="Disordered" evidence="1">
    <location>
        <begin position="350"/>
        <end position="375"/>
    </location>
</feature>
<name>A0A7S2KR20_9STRA</name>
<dbReference type="InterPro" id="IPR018490">
    <property type="entry name" value="cNMP-bd_dom_sf"/>
</dbReference>
<dbReference type="InterPro" id="IPR055272">
    <property type="entry name" value="POPDC1-3_dom"/>
</dbReference>
<evidence type="ECO:0000259" key="2">
    <source>
        <dbReference type="PROSITE" id="PS50042"/>
    </source>
</evidence>
<dbReference type="EMBL" id="HBGZ01006463">
    <property type="protein sequence ID" value="CAD9584289.1"/>
    <property type="molecule type" value="Transcribed_RNA"/>
</dbReference>
<reference evidence="3" key="1">
    <citation type="submission" date="2021-01" db="EMBL/GenBank/DDBJ databases">
        <authorList>
            <person name="Corre E."/>
            <person name="Pelletier E."/>
            <person name="Niang G."/>
            <person name="Scheremetjew M."/>
            <person name="Finn R."/>
            <person name="Kale V."/>
            <person name="Holt S."/>
            <person name="Cochrane G."/>
            <person name="Meng A."/>
            <person name="Brown T."/>
            <person name="Cohen L."/>
        </authorList>
    </citation>
    <scope>NUCLEOTIDE SEQUENCE</scope>
    <source>
        <strain evidence="3">SM1012Den-03</strain>
    </source>
</reference>
<accession>A0A7S2KR20</accession>
<dbReference type="Pfam" id="PF04831">
    <property type="entry name" value="POPDC1-3"/>
    <property type="match status" value="1"/>
</dbReference>
<evidence type="ECO:0000256" key="1">
    <source>
        <dbReference type="SAM" id="MobiDB-lite"/>
    </source>
</evidence>
<organism evidence="3">
    <name type="scientific">Skeletonema marinoi</name>
    <dbReference type="NCBI Taxonomy" id="267567"/>
    <lineage>
        <taxon>Eukaryota</taxon>
        <taxon>Sar</taxon>
        <taxon>Stramenopiles</taxon>
        <taxon>Ochrophyta</taxon>
        <taxon>Bacillariophyta</taxon>
        <taxon>Coscinodiscophyceae</taxon>
        <taxon>Thalassiosirophycidae</taxon>
        <taxon>Thalassiosirales</taxon>
        <taxon>Skeletonemataceae</taxon>
        <taxon>Skeletonema</taxon>
        <taxon>Skeletonema marinoi-dohrnii complex</taxon>
    </lineage>
</organism>
<dbReference type="InterPro" id="IPR000595">
    <property type="entry name" value="cNMP-bd_dom"/>
</dbReference>
<evidence type="ECO:0000313" key="3">
    <source>
        <dbReference type="EMBL" id="CAD9584289.1"/>
    </source>
</evidence>
<protein>
    <recommendedName>
        <fullName evidence="2">Cyclic nucleotide-binding domain-containing protein</fullName>
    </recommendedName>
</protein>
<proteinExistence type="predicted"/>
<gene>
    <name evidence="3" type="ORF">SMAR0320_LOCUS4551</name>
</gene>
<dbReference type="PROSITE" id="PS50042">
    <property type="entry name" value="CNMP_BINDING_3"/>
    <property type="match status" value="1"/>
</dbReference>
<feature type="compositionally biased region" description="Basic and acidic residues" evidence="1">
    <location>
        <begin position="352"/>
        <end position="367"/>
    </location>
</feature>
<sequence>MAAIIAGSTSSLSLYRASTMIATCSRRMMMMSSSSSNNTASLSRRRCRRSSSQCSLLNKNCSWRHNSSSNNSIGNHQRRMMVSTTSRQINMKSTLQRPHLPNNRTTNKAAATSTTTIRTILSEATLESLLPRSPTLRHLVNTLNTSLLKPRPLPLPRYISPQHYSFTLSECFGHASFILVAASYATEDFLQLRIMAVFGSGAMLLFTYFHPHGRVLWLPLKWNLLFITLNSYRIGRVLFQRYMADQLGEEWKNFREQHLSVLDNVDFYKLISIATEETYEEGDVVMIQGTANPKVRIVIEGELEVLRDGTLTYVLEKGNFVSESGLHAGLLLSGSMEACGSIVVGPPFDYPSGEKKQQQNNHHDNNVQKKSSRRNKVRVLTWDRTELVQLLEADKGLRNSLKAALSWDIVRKLKTQRHMLVEGRVKDPTSWTKKREDQGISRYAAILQNMLRLPPEEVQAMSQELNKYRLIHHIDDADHERALAKCGWTKEEFRLGRQEKQDEFEEDDDMDEFESVRWRKVRRFSSKVVRTLLQ</sequence>